<feature type="signal peptide" evidence="2">
    <location>
        <begin position="1"/>
        <end position="21"/>
    </location>
</feature>
<keyword evidence="4" id="KW-1185">Reference proteome</keyword>
<evidence type="ECO:0008006" key="5">
    <source>
        <dbReference type="Google" id="ProtNLM"/>
    </source>
</evidence>
<organism evidence="3 4">
    <name type="scientific">Rhodococcus oxybenzonivorans</name>
    <dbReference type="NCBI Taxonomy" id="1990687"/>
    <lineage>
        <taxon>Bacteria</taxon>
        <taxon>Bacillati</taxon>
        <taxon>Actinomycetota</taxon>
        <taxon>Actinomycetes</taxon>
        <taxon>Mycobacteriales</taxon>
        <taxon>Nocardiaceae</taxon>
        <taxon>Rhodococcus</taxon>
    </lineage>
</organism>
<dbReference type="RefSeq" id="WP_109334647.1">
    <property type="nucleotide sequence ID" value="NZ_CP021354.1"/>
</dbReference>
<gene>
    <name evidence="3" type="ORF">CBI38_29840</name>
</gene>
<evidence type="ECO:0000256" key="1">
    <source>
        <dbReference type="SAM" id="MobiDB-lite"/>
    </source>
</evidence>
<name>A0A2S2C2S9_9NOCA</name>
<reference evidence="3 4" key="1">
    <citation type="submission" date="2017-05" db="EMBL/GenBank/DDBJ databases">
        <title>Isolation of Rhodococcus sp. S2-17 biodegrading of BP-3.</title>
        <authorList>
            <person name="Lee Y."/>
            <person name="Kim K.H."/>
            <person name="Chun B.H."/>
            <person name="Jung H.S."/>
            <person name="Jeon C.O."/>
        </authorList>
    </citation>
    <scope>NUCLEOTIDE SEQUENCE [LARGE SCALE GENOMIC DNA]</scope>
    <source>
        <strain evidence="3 4">S2-17</strain>
    </source>
</reference>
<feature type="region of interest" description="Disordered" evidence="1">
    <location>
        <begin position="34"/>
        <end position="78"/>
    </location>
</feature>
<accession>A0A2S2C2S9</accession>
<feature type="compositionally biased region" description="Basic and acidic residues" evidence="1">
    <location>
        <begin position="35"/>
        <end position="44"/>
    </location>
</feature>
<dbReference type="OrthoDB" id="128043at2"/>
<dbReference type="KEGG" id="roz:CBI38_29840"/>
<sequence>MNATGKFAGFTLGLVAVFAAATGVGALVGPDIDEPAAHAADDPGHGSAGDGTEGHNTGGHDPGGHPEAADATPKGLRSTQDGYTLELASSVATTGTDVPVQFRILDHTGTPVTRYADQHEKQLHLIAVRRDLTGYQHVHPTLDESGTWSVSLDLARAGDYRVFADFMPAGGDALTLGTDLRVAGSYDPQPLPTAETTTTVDGYTVTLDGTLEPGQTSTLTLAVGRDGSPATDLQPYLGAYGHLVALRTADLGYLHVHPEGHPGDGVTPAGPGIDFAVTAPSSGEYRLFLDFQHAGAVHTAEFTVSAHSEEE</sequence>
<feature type="compositionally biased region" description="Gly residues" evidence="1">
    <location>
        <begin position="46"/>
        <end position="61"/>
    </location>
</feature>
<evidence type="ECO:0000313" key="3">
    <source>
        <dbReference type="EMBL" id="AWK75132.1"/>
    </source>
</evidence>
<protein>
    <recommendedName>
        <fullName evidence="5">Secreted protein</fullName>
    </recommendedName>
</protein>
<keyword evidence="2" id="KW-0732">Signal</keyword>
<dbReference type="Proteomes" id="UP000245711">
    <property type="component" value="Chromosome"/>
</dbReference>
<evidence type="ECO:0000313" key="4">
    <source>
        <dbReference type="Proteomes" id="UP000245711"/>
    </source>
</evidence>
<dbReference type="AlphaFoldDB" id="A0A2S2C2S9"/>
<proteinExistence type="predicted"/>
<dbReference type="EMBL" id="CP021354">
    <property type="protein sequence ID" value="AWK75132.1"/>
    <property type="molecule type" value="Genomic_DNA"/>
</dbReference>
<feature type="chain" id="PRO_5038785127" description="Secreted protein" evidence="2">
    <location>
        <begin position="22"/>
        <end position="311"/>
    </location>
</feature>
<evidence type="ECO:0000256" key="2">
    <source>
        <dbReference type="SAM" id="SignalP"/>
    </source>
</evidence>